<dbReference type="AlphaFoldDB" id="A0AAD5JSY9"/>
<gene>
    <name evidence="1" type="ORF">BDA99DRAFT_444061</name>
</gene>
<keyword evidence="2" id="KW-1185">Reference proteome</keyword>
<reference evidence="1" key="2">
    <citation type="submission" date="2023-02" db="EMBL/GenBank/DDBJ databases">
        <authorList>
            <consortium name="DOE Joint Genome Institute"/>
            <person name="Mondo S.J."/>
            <person name="Chang Y."/>
            <person name="Wang Y."/>
            <person name="Ahrendt S."/>
            <person name="Andreopoulos W."/>
            <person name="Barry K."/>
            <person name="Beard J."/>
            <person name="Benny G.L."/>
            <person name="Blankenship S."/>
            <person name="Bonito G."/>
            <person name="Cuomo C."/>
            <person name="Desiro A."/>
            <person name="Gervers K.A."/>
            <person name="Hundley H."/>
            <person name="Kuo A."/>
            <person name="LaButti K."/>
            <person name="Lang B.F."/>
            <person name="Lipzen A."/>
            <person name="O'Donnell K."/>
            <person name="Pangilinan J."/>
            <person name="Reynolds N."/>
            <person name="Sandor L."/>
            <person name="Smith M.W."/>
            <person name="Tsang A."/>
            <person name="Grigoriev I.V."/>
            <person name="Stajich J.E."/>
            <person name="Spatafora J.W."/>
        </authorList>
    </citation>
    <scope>NUCLEOTIDE SEQUENCE</scope>
    <source>
        <strain evidence="1">RSA 2281</strain>
    </source>
</reference>
<reference evidence="1" key="1">
    <citation type="journal article" date="2022" name="IScience">
        <title>Evolution of zygomycete secretomes and the origins of terrestrial fungal ecologies.</title>
        <authorList>
            <person name="Chang Y."/>
            <person name="Wang Y."/>
            <person name="Mondo S."/>
            <person name="Ahrendt S."/>
            <person name="Andreopoulos W."/>
            <person name="Barry K."/>
            <person name="Beard J."/>
            <person name="Benny G.L."/>
            <person name="Blankenship S."/>
            <person name="Bonito G."/>
            <person name="Cuomo C."/>
            <person name="Desiro A."/>
            <person name="Gervers K.A."/>
            <person name="Hundley H."/>
            <person name="Kuo A."/>
            <person name="LaButti K."/>
            <person name="Lang B.F."/>
            <person name="Lipzen A."/>
            <person name="O'Donnell K."/>
            <person name="Pangilinan J."/>
            <person name="Reynolds N."/>
            <person name="Sandor L."/>
            <person name="Smith M.E."/>
            <person name="Tsang A."/>
            <person name="Grigoriev I.V."/>
            <person name="Stajich J.E."/>
            <person name="Spatafora J.W."/>
        </authorList>
    </citation>
    <scope>NUCLEOTIDE SEQUENCE</scope>
    <source>
        <strain evidence="1">RSA 2281</strain>
    </source>
</reference>
<organism evidence="1 2">
    <name type="scientific">Phascolomyces articulosus</name>
    <dbReference type="NCBI Taxonomy" id="60185"/>
    <lineage>
        <taxon>Eukaryota</taxon>
        <taxon>Fungi</taxon>
        <taxon>Fungi incertae sedis</taxon>
        <taxon>Mucoromycota</taxon>
        <taxon>Mucoromycotina</taxon>
        <taxon>Mucoromycetes</taxon>
        <taxon>Mucorales</taxon>
        <taxon>Lichtheimiaceae</taxon>
        <taxon>Phascolomyces</taxon>
    </lineage>
</organism>
<evidence type="ECO:0000313" key="1">
    <source>
        <dbReference type="EMBL" id="KAI9252276.1"/>
    </source>
</evidence>
<feature type="non-terminal residue" evidence="1">
    <location>
        <position position="1"/>
    </location>
</feature>
<accession>A0AAD5JSY9</accession>
<protein>
    <submittedName>
        <fullName evidence="1">Uncharacterized protein</fullName>
    </submittedName>
</protein>
<sequence>AKTLYMDPPLLNDKIKTHEQNQTVYNLVFKSSRIDWKSRHSLENNGEKKDSPVTTDWNYKEDENIRYDLYTFGEQTILLRRQQDALLDVVASSNKQAYLSSVLDYSTDKNGNIPVMDPLRSNSMRAKYWLQSYVSGHGKILEGKINVAKNELTAMRYLHMRDVMQNW</sequence>
<dbReference type="Proteomes" id="UP001209540">
    <property type="component" value="Unassembled WGS sequence"/>
</dbReference>
<name>A0AAD5JSY9_9FUNG</name>
<comment type="caution">
    <text evidence="1">The sequence shown here is derived from an EMBL/GenBank/DDBJ whole genome shotgun (WGS) entry which is preliminary data.</text>
</comment>
<dbReference type="EMBL" id="JAIXMP010000028">
    <property type="protein sequence ID" value="KAI9252276.1"/>
    <property type="molecule type" value="Genomic_DNA"/>
</dbReference>
<evidence type="ECO:0000313" key="2">
    <source>
        <dbReference type="Proteomes" id="UP001209540"/>
    </source>
</evidence>
<proteinExistence type="predicted"/>